<protein>
    <recommendedName>
        <fullName evidence="3">BPTI/Kunitz inhibitor domain-containing protein</fullName>
    </recommendedName>
</protein>
<keyword evidence="1" id="KW-1015">Disulfide bond</keyword>
<feature type="chain" id="PRO_5018299670" description="BPTI/Kunitz inhibitor domain-containing protein" evidence="2">
    <location>
        <begin position="19"/>
        <end position="128"/>
    </location>
</feature>
<dbReference type="GO" id="GO:0004867">
    <property type="term" value="F:serine-type endopeptidase inhibitor activity"/>
    <property type="evidence" value="ECO:0007669"/>
    <property type="project" value="InterPro"/>
</dbReference>
<accession>A0A3P8DHH1</accession>
<dbReference type="InterPro" id="IPR036880">
    <property type="entry name" value="Kunitz_BPTI_sf"/>
</dbReference>
<dbReference type="EMBL" id="UZAI01006492">
    <property type="protein sequence ID" value="VDO95632.1"/>
    <property type="molecule type" value="Genomic_DNA"/>
</dbReference>
<gene>
    <name evidence="4" type="ORF">SMRZ_LOCUS11495</name>
</gene>
<dbReference type="SMART" id="SM00131">
    <property type="entry name" value="KU"/>
    <property type="match status" value="1"/>
</dbReference>
<dbReference type="InterPro" id="IPR020901">
    <property type="entry name" value="Prtase_inh_Kunz-CS"/>
</dbReference>
<feature type="signal peptide" evidence="2">
    <location>
        <begin position="1"/>
        <end position="18"/>
    </location>
</feature>
<feature type="domain" description="BPTI/Kunitz inhibitor" evidence="3">
    <location>
        <begin position="35"/>
        <end position="85"/>
    </location>
</feature>
<evidence type="ECO:0000313" key="4">
    <source>
        <dbReference type="EMBL" id="VDO95632.1"/>
    </source>
</evidence>
<dbReference type="InterPro" id="IPR050098">
    <property type="entry name" value="TFPI/VKTCI-like"/>
</dbReference>
<dbReference type="Proteomes" id="UP000277204">
    <property type="component" value="Unassembled WGS sequence"/>
</dbReference>
<dbReference type="AlphaFoldDB" id="A0A3P8DHH1"/>
<evidence type="ECO:0000256" key="1">
    <source>
        <dbReference type="ARBA" id="ARBA00023157"/>
    </source>
</evidence>
<dbReference type="SUPFAM" id="SSF57362">
    <property type="entry name" value="BPTI-like"/>
    <property type="match status" value="1"/>
</dbReference>
<dbReference type="PRINTS" id="PR00759">
    <property type="entry name" value="BASICPTASE"/>
</dbReference>
<dbReference type="PANTHER" id="PTHR10083:SF374">
    <property type="entry name" value="BPTI_KUNITZ INHIBITOR DOMAIN-CONTAINING PROTEIN"/>
    <property type="match status" value="1"/>
</dbReference>
<dbReference type="Gene3D" id="4.10.410.10">
    <property type="entry name" value="Pancreatic trypsin inhibitor Kunitz domain"/>
    <property type="match status" value="1"/>
</dbReference>
<keyword evidence="5" id="KW-1185">Reference proteome</keyword>
<proteinExistence type="predicted"/>
<dbReference type="CDD" id="cd00109">
    <property type="entry name" value="Kunitz-type"/>
    <property type="match status" value="1"/>
</dbReference>
<reference evidence="4 5" key="1">
    <citation type="submission" date="2018-11" db="EMBL/GenBank/DDBJ databases">
        <authorList>
            <consortium name="Pathogen Informatics"/>
        </authorList>
    </citation>
    <scope>NUCLEOTIDE SEQUENCE [LARGE SCALE GENOMIC DNA]</scope>
    <source>
        <strain evidence="4 5">Zambia</strain>
    </source>
</reference>
<keyword evidence="2" id="KW-0732">Signal</keyword>
<name>A0A3P8DHH1_9TREM</name>
<dbReference type="Pfam" id="PF00014">
    <property type="entry name" value="Kunitz_BPTI"/>
    <property type="match status" value="1"/>
</dbReference>
<dbReference type="PROSITE" id="PS00280">
    <property type="entry name" value="BPTI_KUNITZ_1"/>
    <property type="match status" value="1"/>
</dbReference>
<organism evidence="4 5">
    <name type="scientific">Schistosoma margrebowiei</name>
    <dbReference type="NCBI Taxonomy" id="48269"/>
    <lineage>
        <taxon>Eukaryota</taxon>
        <taxon>Metazoa</taxon>
        <taxon>Spiralia</taxon>
        <taxon>Lophotrochozoa</taxon>
        <taxon>Platyhelminthes</taxon>
        <taxon>Trematoda</taxon>
        <taxon>Digenea</taxon>
        <taxon>Strigeidida</taxon>
        <taxon>Schistosomatoidea</taxon>
        <taxon>Schistosomatidae</taxon>
        <taxon>Schistosoma</taxon>
    </lineage>
</organism>
<dbReference type="PANTHER" id="PTHR10083">
    <property type="entry name" value="KUNITZ-TYPE PROTEASE INHIBITOR-RELATED"/>
    <property type="match status" value="1"/>
</dbReference>
<evidence type="ECO:0000313" key="5">
    <source>
        <dbReference type="Proteomes" id="UP000277204"/>
    </source>
</evidence>
<dbReference type="InterPro" id="IPR002223">
    <property type="entry name" value="Kunitz_BPTI"/>
</dbReference>
<sequence length="128" mass="14637">MIYITSFLLIANITTTKSHPPLSETKHFITPSEICALPMKKGYCLQKKPRFYYSPDASKCLPFIFSGCGGNENRFRTKEICEGFCMKIENKTSITTPASRRTNEPTTRIIYITKSSRKKSFFTTRSKS</sequence>
<dbReference type="PROSITE" id="PS50279">
    <property type="entry name" value="BPTI_KUNITZ_2"/>
    <property type="match status" value="1"/>
</dbReference>
<evidence type="ECO:0000259" key="3">
    <source>
        <dbReference type="PROSITE" id="PS50279"/>
    </source>
</evidence>
<evidence type="ECO:0000256" key="2">
    <source>
        <dbReference type="SAM" id="SignalP"/>
    </source>
</evidence>
<dbReference type="GO" id="GO:0005615">
    <property type="term" value="C:extracellular space"/>
    <property type="evidence" value="ECO:0007669"/>
    <property type="project" value="TreeGrafter"/>
</dbReference>